<evidence type="ECO:0000313" key="6">
    <source>
        <dbReference type="Proteomes" id="UP000821837"/>
    </source>
</evidence>
<evidence type="ECO:0000256" key="3">
    <source>
        <dbReference type="ARBA" id="ARBA00022837"/>
    </source>
</evidence>
<dbReference type="PROSITE" id="PS50222">
    <property type="entry name" value="EF_HAND_2"/>
    <property type="match status" value="1"/>
</dbReference>
<sequence length="334" mass="37312">MIWLRVQSPYPEPQPRLQPIKLTLSSCAYARCLSQLSQRLAPTSFPMGGREDSDEGFLYFLRYLFLSFAHSSSSSSRGSRLSGRALGESKRWRAEPSIASAHSRHASKTLTLSFHCANSTCVCLGARVCIFVRARSRTSHHVAPPRCLRGVRHLTSAAAVRVQKRVNLEARLPRRRSAAQIRRRISVGEACVSLRWLLGDLPPPDSTAGGEAAELRKKWSAVQVARDLGHIRRDVAKMIELGNAGVMSQDELSFYYFRMHDFDNNNLLDGQEMMAAMYHTSHHDEGEHAEGKMEIIPEADIASYVDSALLADKNLDGYISYPELRASDFATQHA</sequence>
<dbReference type="Proteomes" id="UP000821837">
    <property type="component" value="Chromosome 6"/>
</dbReference>
<feature type="domain" description="EF-hand" evidence="4">
    <location>
        <begin position="248"/>
        <end position="283"/>
    </location>
</feature>
<dbReference type="InterPro" id="IPR018247">
    <property type="entry name" value="EF_Hand_1_Ca_BS"/>
</dbReference>
<dbReference type="InterPro" id="IPR002048">
    <property type="entry name" value="EF_hand_dom"/>
</dbReference>
<keyword evidence="6" id="KW-1185">Reference proteome</keyword>
<dbReference type="PROSITE" id="PS00018">
    <property type="entry name" value="EF_HAND_1"/>
    <property type="match status" value="1"/>
</dbReference>
<dbReference type="SUPFAM" id="SSF47473">
    <property type="entry name" value="EF-hand"/>
    <property type="match status" value="1"/>
</dbReference>
<dbReference type="InterPro" id="IPR011992">
    <property type="entry name" value="EF-hand-dom_pair"/>
</dbReference>
<keyword evidence="2" id="KW-0677">Repeat</keyword>
<evidence type="ECO:0000256" key="2">
    <source>
        <dbReference type="ARBA" id="ARBA00022737"/>
    </source>
</evidence>
<dbReference type="GO" id="GO:0005509">
    <property type="term" value="F:calcium ion binding"/>
    <property type="evidence" value="ECO:0007669"/>
    <property type="project" value="InterPro"/>
</dbReference>
<evidence type="ECO:0000313" key="5">
    <source>
        <dbReference type="EMBL" id="KAH7947016.1"/>
    </source>
</evidence>
<organism evidence="5 6">
    <name type="scientific">Rhipicephalus sanguineus</name>
    <name type="common">Brown dog tick</name>
    <name type="synonym">Ixodes sanguineus</name>
    <dbReference type="NCBI Taxonomy" id="34632"/>
    <lineage>
        <taxon>Eukaryota</taxon>
        <taxon>Metazoa</taxon>
        <taxon>Ecdysozoa</taxon>
        <taxon>Arthropoda</taxon>
        <taxon>Chelicerata</taxon>
        <taxon>Arachnida</taxon>
        <taxon>Acari</taxon>
        <taxon>Parasitiformes</taxon>
        <taxon>Ixodida</taxon>
        <taxon>Ixodoidea</taxon>
        <taxon>Ixodidae</taxon>
        <taxon>Rhipicephalinae</taxon>
        <taxon>Rhipicephalus</taxon>
        <taxon>Rhipicephalus</taxon>
    </lineage>
</organism>
<dbReference type="VEuPathDB" id="VectorBase:RSAN_037701"/>
<evidence type="ECO:0000256" key="1">
    <source>
        <dbReference type="ARBA" id="ARBA00022729"/>
    </source>
</evidence>
<dbReference type="Gene3D" id="1.10.238.10">
    <property type="entry name" value="EF-hand"/>
    <property type="match status" value="1"/>
</dbReference>
<dbReference type="InterPro" id="IPR052110">
    <property type="entry name" value="MCFD2-like"/>
</dbReference>
<keyword evidence="1" id="KW-0732">Signal</keyword>
<proteinExistence type="predicted"/>
<keyword evidence="3" id="KW-0106">Calcium</keyword>
<dbReference type="EMBL" id="JABSTV010001252">
    <property type="protein sequence ID" value="KAH7947016.1"/>
    <property type="molecule type" value="Genomic_DNA"/>
</dbReference>
<comment type="caution">
    <text evidence="5">The sequence shown here is derived from an EMBL/GenBank/DDBJ whole genome shotgun (WGS) entry which is preliminary data.</text>
</comment>
<protein>
    <recommendedName>
        <fullName evidence="4">EF-hand domain-containing protein</fullName>
    </recommendedName>
</protein>
<reference evidence="5" key="2">
    <citation type="submission" date="2021-09" db="EMBL/GenBank/DDBJ databases">
        <authorList>
            <person name="Jia N."/>
            <person name="Wang J."/>
            <person name="Shi W."/>
            <person name="Du L."/>
            <person name="Sun Y."/>
            <person name="Zhan W."/>
            <person name="Jiang J."/>
            <person name="Wang Q."/>
            <person name="Zhang B."/>
            <person name="Ji P."/>
            <person name="Sakyi L.B."/>
            <person name="Cui X."/>
            <person name="Yuan T."/>
            <person name="Jiang B."/>
            <person name="Yang W."/>
            <person name="Lam T.T.-Y."/>
            <person name="Chang Q."/>
            <person name="Ding S."/>
            <person name="Wang X."/>
            <person name="Zhu J."/>
            <person name="Ruan X."/>
            <person name="Zhao L."/>
            <person name="Wei J."/>
            <person name="Que T."/>
            <person name="Du C."/>
            <person name="Cheng J."/>
            <person name="Dai P."/>
            <person name="Han X."/>
            <person name="Huang E."/>
            <person name="Gao Y."/>
            <person name="Liu J."/>
            <person name="Shao H."/>
            <person name="Ye R."/>
            <person name="Li L."/>
            <person name="Wei W."/>
            <person name="Wang X."/>
            <person name="Wang C."/>
            <person name="Huo Q."/>
            <person name="Li W."/>
            <person name="Guo W."/>
            <person name="Chen H."/>
            <person name="Chen S."/>
            <person name="Zhou L."/>
            <person name="Zhou L."/>
            <person name="Ni X."/>
            <person name="Tian J."/>
            <person name="Zhou Y."/>
            <person name="Sheng Y."/>
            <person name="Liu T."/>
            <person name="Pan Y."/>
            <person name="Xia L."/>
            <person name="Li J."/>
            <person name="Zhao F."/>
            <person name="Cao W."/>
        </authorList>
    </citation>
    <scope>NUCLEOTIDE SEQUENCE</scope>
    <source>
        <strain evidence="5">Rsan-2018</strain>
        <tissue evidence="5">Larvae</tissue>
    </source>
</reference>
<dbReference type="PANTHER" id="PTHR23104">
    <property type="entry name" value="MULTIPLE COAGULATION FACTOR DEFICIENCY PROTEIN 2 NEURAL STEM CELL DERIVED NEURONAL SURVIVAL PROTEIN"/>
    <property type="match status" value="1"/>
</dbReference>
<accession>A0A9D4PLD7</accession>
<gene>
    <name evidence="5" type="ORF">HPB52_007413</name>
</gene>
<dbReference type="AlphaFoldDB" id="A0A9D4PLD7"/>
<name>A0A9D4PLD7_RHISA</name>
<reference evidence="5" key="1">
    <citation type="journal article" date="2020" name="Cell">
        <title>Large-Scale Comparative Analyses of Tick Genomes Elucidate Their Genetic Diversity and Vector Capacities.</title>
        <authorList>
            <consortium name="Tick Genome and Microbiome Consortium (TIGMIC)"/>
            <person name="Jia N."/>
            <person name="Wang J."/>
            <person name="Shi W."/>
            <person name="Du L."/>
            <person name="Sun Y."/>
            <person name="Zhan W."/>
            <person name="Jiang J.F."/>
            <person name="Wang Q."/>
            <person name="Zhang B."/>
            <person name="Ji P."/>
            <person name="Bell-Sakyi L."/>
            <person name="Cui X.M."/>
            <person name="Yuan T.T."/>
            <person name="Jiang B.G."/>
            <person name="Yang W.F."/>
            <person name="Lam T.T."/>
            <person name="Chang Q.C."/>
            <person name="Ding S.J."/>
            <person name="Wang X.J."/>
            <person name="Zhu J.G."/>
            <person name="Ruan X.D."/>
            <person name="Zhao L."/>
            <person name="Wei J.T."/>
            <person name="Ye R.Z."/>
            <person name="Que T.C."/>
            <person name="Du C.H."/>
            <person name="Zhou Y.H."/>
            <person name="Cheng J.X."/>
            <person name="Dai P.F."/>
            <person name="Guo W.B."/>
            <person name="Han X.H."/>
            <person name="Huang E.J."/>
            <person name="Li L.F."/>
            <person name="Wei W."/>
            <person name="Gao Y.C."/>
            <person name="Liu J.Z."/>
            <person name="Shao H.Z."/>
            <person name="Wang X."/>
            <person name="Wang C.C."/>
            <person name="Yang T.C."/>
            <person name="Huo Q.B."/>
            <person name="Li W."/>
            <person name="Chen H.Y."/>
            <person name="Chen S.E."/>
            <person name="Zhou L.G."/>
            <person name="Ni X.B."/>
            <person name="Tian J.H."/>
            <person name="Sheng Y."/>
            <person name="Liu T."/>
            <person name="Pan Y.S."/>
            <person name="Xia L.Y."/>
            <person name="Li J."/>
            <person name="Zhao F."/>
            <person name="Cao W.C."/>
        </authorList>
    </citation>
    <scope>NUCLEOTIDE SEQUENCE</scope>
    <source>
        <strain evidence="5">Rsan-2018</strain>
    </source>
</reference>
<evidence type="ECO:0000259" key="4">
    <source>
        <dbReference type="PROSITE" id="PS50222"/>
    </source>
</evidence>
<dbReference type="PANTHER" id="PTHR23104:SF17">
    <property type="entry name" value="EF-HAND DOMAIN-CONTAINING PROTEIN"/>
    <property type="match status" value="1"/>
</dbReference>